<proteinExistence type="inferred from homology"/>
<evidence type="ECO:0000256" key="8">
    <source>
        <dbReference type="ARBA" id="ARBA00023112"/>
    </source>
</evidence>
<comment type="subcellular location">
    <subcellularLocation>
        <location evidence="1 11">Cell membrane</location>
        <topology evidence="1 11">Multi-pass membrane protein</topology>
    </subcellularLocation>
</comment>
<dbReference type="Gene3D" id="1.10.3720.10">
    <property type="entry name" value="MetI-like"/>
    <property type="match status" value="1"/>
</dbReference>
<feature type="transmembrane region" description="Helical" evidence="11">
    <location>
        <begin position="172"/>
        <end position="195"/>
    </location>
</feature>
<dbReference type="RefSeq" id="WP_015556157.1">
    <property type="nucleotide sequence ID" value="NC_021038.1"/>
</dbReference>
<name>A0AB94IW52_9BACT</name>
<dbReference type="NCBIfam" id="NF045470">
    <property type="entry name" value="Opp2B"/>
    <property type="match status" value="1"/>
</dbReference>
<feature type="domain" description="ABC transmembrane type-1" evidence="12">
    <location>
        <begin position="98"/>
        <end position="299"/>
    </location>
</feature>
<keyword evidence="3" id="KW-1003">Cell membrane</keyword>
<dbReference type="Proteomes" id="UP000008957">
    <property type="component" value="Chromosome"/>
</dbReference>
<dbReference type="InterPro" id="IPR050045">
    <property type="entry name" value="Opp2B"/>
</dbReference>
<reference evidence="13 14" key="2">
    <citation type="submission" date="2010-03" db="EMBL/GenBank/DDBJ databases">
        <authorList>
            <person name="Pajon A."/>
        </authorList>
    </citation>
    <scope>NUCLEOTIDE SEQUENCE [LARGE SCALE GENOMIC DNA]</scope>
    <source>
        <strain evidence="13 14">SGP1</strain>
    </source>
</reference>
<evidence type="ECO:0000256" key="6">
    <source>
        <dbReference type="ARBA" id="ARBA00022989"/>
    </source>
</evidence>
<keyword evidence="7" id="KW-0406">Ion transport</keyword>
<evidence type="ECO:0000256" key="9">
    <source>
        <dbReference type="ARBA" id="ARBA00023136"/>
    </source>
</evidence>
<dbReference type="InterPro" id="IPR035906">
    <property type="entry name" value="MetI-like_sf"/>
</dbReference>
<evidence type="ECO:0000256" key="7">
    <source>
        <dbReference type="ARBA" id="ARBA00023065"/>
    </source>
</evidence>
<evidence type="ECO:0000256" key="2">
    <source>
        <dbReference type="ARBA" id="ARBA00022448"/>
    </source>
</evidence>
<evidence type="ECO:0000256" key="10">
    <source>
        <dbReference type="ARBA" id="ARBA00024202"/>
    </source>
</evidence>
<protein>
    <submittedName>
        <fullName evidence="13">ABC-type dipeptide/oligopeptide/nickel transport systems, permease components</fullName>
    </submittedName>
</protein>
<evidence type="ECO:0000256" key="4">
    <source>
        <dbReference type="ARBA" id="ARBA00022596"/>
    </source>
</evidence>
<dbReference type="PANTHER" id="PTHR43163">
    <property type="entry name" value="DIPEPTIDE TRANSPORT SYSTEM PERMEASE PROTEIN DPPB-RELATED"/>
    <property type="match status" value="1"/>
</dbReference>
<dbReference type="InterPro" id="IPR000515">
    <property type="entry name" value="MetI-like"/>
</dbReference>
<keyword evidence="6 11" id="KW-1133">Transmembrane helix</keyword>
<keyword evidence="2 11" id="KW-0813">Transport</keyword>
<accession>A0AB94IW52</accession>
<dbReference type="PANTHER" id="PTHR43163:SF6">
    <property type="entry name" value="DIPEPTIDE TRANSPORT SYSTEM PERMEASE PROTEIN DPPB-RELATED"/>
    <property type="match status" value="1"/>
</dbReference>
<feature type="transmembrane region" description="Helical" evidence="11">
    <location>
        <begin position="280"/>
        <end position="302"/>
    </location>
</feature>
<feature type="transmembrane region" description="Helical" evidence="11">
    <location>
        <begin position="104"/>
        <end position="126"/>
    </location>
</feature>
<feature type="transmembrane region" description="Helical" evidence="11">
    <location>
        <begin position="138"/>
        <end position="160"/>
    </location>
</feature>
<dbReference type="Pfam" id="PF00528">
    <property type="entry name" value="BPD_transp_1"/>
    <property type="match status" value="1"/>
</dbReference>
<dbReference type="InterPro" id="IPR045621">
    <property type="entry name" value="BPD_transp_1_N"/>
</dbReference>
<dbReference type="PROSITE" id="PS50928">
    <property type="entry name" value="ABC_TM1"/>
    <property type="match status" value="1"/>
</dbReference>
<evidence type="ECO:0000259" key="12">
    <source>
        <dbReference type="PROSITE" id="PS50928"/>
    </source>
</evidence>
<dbReference type="GO" id="GO:0005886">
    <property type="term" value="C:plasma membrane"/>
    <property type="evidence" value="ECO:0007669"/>
    <property type="project" value="UniProtKB-SubCell"/>
</dbReference>
<dbReference type="AlphaFoldDB" id="A0AB94IW52"/>
<dbReference type="SUPFAM" id="SSF161098">
    <property type="entry name" value="MetI-like"/>
    <property type="match status" value="1"/>
</dbReference>
<evidence type="ECO:0000256" key="5">
    <source>
        <dbReference type="ARBA" id="ARBA00022692"/>
    </source>
</evidence>
<dbReference type="GO" id="GO:0071916">
    <property type="term" value="F:dipeptide transmembrane transporter activity"/>
    <property type="evidence" value="ECO:0007669"/>
    <property type="project" value="TreeGrafter"/>
</dbReference>
<evidence type="ECO:0000313" key="14">
    <source>
        <dbReference type="Proteomes" id="UP000008957"/>
    </source>
</evidence>
<keyword evidence="14" id="KW-1185">Reference proteome</keyword>
<dbReference type="NCBIfam" id="NF007677">
    <property type="entry name" value="PRK10352.1"/>
    <property type="match status" value="1"/>
</dbReference>
<dbReference type="Pfam" id="PF19300">
    <property type="entry name" value="BPD_transp_1_N"/>
    <property type="match status" value="1"/>
</dbReference>
<sequence>MVRFIVRRFLVLIPILICVSILVFLVLRLAKGDPAMAYLRMANIPPTEQALAEARRELGLDRPIAEQYAAWAAKAVRLDFGRSYVTGKPVLQEVLYYLPATLTLAGWGLLFTLLVSVPLGVAAALYKDRLADHFTRALAFVGVSMPSFWLGYLLLYLFSVKLGWLPPMGRGGAAHLVMPVVTLSAMSIAVNIRFLRANLLEHMRSRSVFYARARGLTERRVVWAHVMKNSMIPIVTATGMHLGEMLGGAVIAENIFAWPGLGRYAVQSVLNRDYPVLQCFILLMTVIFVACNLCVDILYALVDPRVRLEGEAR</sequence>
<dbReference type="GO" id="GO:0015099">
    <property type="term" value="F:nickel cation transmembrane transporter activity"/>
    <property type="evidence" value="ECO:0007669"/>
    <property type="project" value="InterPro"/>
</dbReference>
<evidence type="ECO:0000256" key="1">
    <source>
        <dbReference type="ARBA" id="ARBA00004651"/>
    </source>
</evidence>
<evidence type="ECO:0000256" key="3">
    <source>
        <dbReference type="ARBA" id="ARBA00022475"/>
    </source>
</evidence>
<dbReference type="KEGG" id="sbr:SY1_06370"/>
<evidence type="ECO:0000313" key="13">
    <source>
        <dbReference type="EMBL" id="CBL28010.1"/>
    </source>
</evidence>
<evidence type="ECO:0000256" key="11">
    <source>
        <dbReference type="RuleBase" id="RU363032"/>
    </source>
</evidence>
<gene>
    <name evidence="13" type="ORF">SY1_06370</name>
</gene>
<organism evidence="13 14">
    <name type="scientific">Fretibacterium fastidiosum</name>
    <dbReference type="NCBI Taxonomy" id="651822"/>
    <lineage>
        <taxon>Bacteria</taxon>
        <taxon>Thermotogati</taxon>
        <taxon>Synergistota</taxon>
        <taxon>Synergistia</taxon>
        <taxon>Synergistales</taxon>
        <taxon>Aminobacteriaceae</taxon>
        <taxon>Fretibacterium</taxon>
    </lineage>
</organism>
<keyword evidence="4" id="KW-0533">Nickel</keyword>
<feature type="transmembrane region" description="Helical" evidence="11">
    <location>
        <begin position="9"/>
        <end position="30"/>
    </location>
</feature>
<reference evidence="14" key="1">
    <citation type="submission" date="2010-03" db="EMBL/GenBank/DDBJ databases">
        <title>The genome sequence of Synergistetes sp. SGP1.</title>
        <authorList>
            <consortium name="metaHIT consortium -- http://www.metahit.eu/"/>
            <person name="Pajon A."/>
            <person name="Turner K."/>
            <person name="Parkhill J."/>
            <person name="Wade W."/>
            <person name="Vartoukian S."/>
        </authorList>
    </citation>
    <scope>NUCLEOTIDE SEQUENCE [LARGE SCALE GENOMIC DNA]</scope>
    <source>
        <strain evidence="14">SGP1</strain>
    </source>
</reference>
<dbReference type="CDD" id="cd06261">
    <property type="entry name" value="TM_PBP2"/>
    <property type="match status" value="1"/>
</dbReference>
<keyword evidence="5 11" id="KW-0812">Transmembrane</keyword>
<keyword evidence="8" id="KW-0921">Nickel transport</keyword>
<comment type="similarity">
    <text evidence="10">Belongs to the binding-protein-dependent transport system permease family. OppBC subfamily.</text>
</comment>
<dbReference type="EMBL" id="FP929056">
    <property type="protein sequence ID" value="CBL28010.1"/>
    <property type="molecule type" value="Genomic_DNA"/>
</dbReference>
<keyword evidence="9 11" id="KW-0472">Membrane</keyword>